<dbReference type="InterPro" id="IPR001589">
    <property type="entry name" value="Actinin_actin-bd_CS"/>
</dbReference>
<evidence type="ECO:0000313" key="2">
    <source>
        <dbReference type="Proteomes" id="UP001177670"/>
    </source>
</evidence>
<name>A0AA40FPG5_9HYME</name>
<gene>
    <name evidence="1" type="ORF">K0M31_008611</name>
</gene>
<proteinExistence type="predicted"/>
<organism evidence="1 2">
    <name type="scientific">Melipona bicolor</name>
    <dbReference type="NCBI Taxonomy" id="60889"/>
    <lineage>
        <taxon>Eukaryota</taxon>
        <taxon>Metazoa</taxon>
        <taxon>Ecdysozoa</taxon>
        <taxon>Arthropoda</taxon>
        <taxon>Hexapoda</taxon>
        <taxon>Insecta</taxon>
        <taxon>Pterygota</taxon>
        <taxon>Neoptera</taxon>
        <taxon>Endopterygota</taxon>
        <taxon>Hymenoptera</taxon>
        <taxon>Apocrita</taxon>
        <taxon>Aculeata</taxon>
        <taxon>Apoidea</taxon>
        <taxon>Anthophila</taxon>
        <taxon>Apidae</taxon>
        <taxon>Melipona</taxon>
    </lineage>
</organism>
<dbReference type="AlphaFoldDB" id="A0AA40FPG5"/>
<dbReference type="PROSITE" id="PS00019">
    <property type="entry name" value="ACTININ_1"/>
    <property type="match status" value="1"/>
</dbReference>
<protein>
    <submittedName>
        <fullName evidence="1">Uncharacterized protein</fullName>
    </submittedName>
</protein>
<sequence>MKKDTLRFVKFGEFVYGCGRINERERFFENRLQVSTFTMWNNRTFTMRNLRSAFSALEVVYA</sequence>
<keyword evidence="2" id="KW-1185">Reference proteome</keyword>
<dbReference type="Proteomes" id="UP001177670">
    <property type="component" value="Unassembled WGS sequence"/>
</dbReference>
<accession>A0AA40FPG5</accession>
<comment type="caution">
    <text evidence="1">The sequence shown here is derived from an EMBL/GenBank/DDBJ whole genome shotgun (WGS) entry which is preliminary data.</text>
</comment>
<evidence type="ECO:0000313" key="1">
    <source>
        <dbReference type="EMBL" id="KAK1122974.1"/>
    </source>
</evidence>
<dbReference type="EMBL" id="JAHYIQ010000021">
    <property type="protein sequence ID" value="KAK1122974.1"/>
    <property type="molecule type" value="Genomic_DNA"/>
</dbReference>
<reference evidence="1" key="1">
    <citation type="submission" date="2021-10" db="EMBL/GenBank/DDBJ databases">
        <title>Melipona bicolor Genome sequencing and assembly.</title>
        <authorList>
            <person name="Araujo N.S."/>
            <person name="Arias M.C."/>
        </authorList>
    </citation>
    <scope>NUCLEOTIDE SEQUENCE</scope>
    <source>
        <strain evidence="1">USP_2M_L1-L4_2017</strain>
        <tissue evidence="1">Whole body</tissue>
    </source>
</reference>